<evidence type="ECO:0000256" key="4">
    <source>
        <dbReference type="ARBA" id="ARBA00048508"/>
    </source>
</evidence>
<dbReference type="GO" id="GO:0032787">
    <property type="term" value="P:monocarboxylic acid metabolic process"/>
    <property type="evidence" value="ECO:0007669"/>
    <property type="project" value="UniProtKB-ARBA"/>
</dbReference>
<reference evidence="6" key="1">
    <citation type="submission" date="2025-08" db="UniProtKB">
        <authorList>
            <consortium name="Ensembl"/>
        </authorList>
    </citation>
    <scope>IDENTIFICATION</scope>
</reference>
<proteinExistence type="inferred from homology"/>
<dbReference type="Proteomes" id="UP000694408">
    <property type="component" value="Unplaced"/>
</dbReference>
<dbReference type="Gene3D" id="3.40.50.720">
    <property type="entry name" value="NAD(P)-binding Rossmann-like Domain"/>
    <property type="match status" value="1"/>
</dbReference>
<keyword evidence="5" id="KW-0812">Transmembrane</keyword>
<feature type="transmembrane region" description="Helical" evidence="5">
    <location>
        <begin position="20"/>
        <end position="46"/>
    </location>
</feature>
<evidence type="ECO:0000313" key="7">
    <source>
        <dbReference type="Proteomes" id="UP000694408"/>
    </source>
</evidence>
<accession>A0A8C5NI79</accession>
<sequence>KVSPSAEEVLPSNVKSTYSILSPLIMSGFLFYLYLLILKDIILLLAKSIERRLKMRLQGKVAIVTASTRGIGFAIVKSFLNEGAKVYMAVRNIQRANDSIAQFPKEWQERVFPVFCDASKEESFSSSVEEVGKKEGHIDILVNNFGTSDPTKDRDLRNTDPKVFIDTISINLKSVFMTSQTALKYMDKNGGSIINISSIGGKVPDLSQVAYGTSKAAINYLTQLISVTEARNNIRCNAVLPGITATDAVKQNINEAFQGMFLKHVPLNRMALPEEIANAVLFFASDESKYITDILQLRYLE</sequence>
<dbReference type="InterPro" id="IPR036291">
    <property type="entry name" value="NAD(P)-bd_dom_sf"/>
</dbReference>
<dbReference type="Pfam" id="PF13561">
    <property type="entry name" value="adh_short_C2"/>
    <property type="match status" value="1"/>
</dbReference>
<dbReference type="AlphaFoldDB" id="A0A8C5NI79"/>
<keyword evidence="7" id="KW-1185">Reference proteome</keyword>
<dbReference type="GO" id="GO:0004316">
    <property type="term" value="F:3-oxoacyl-[acyl-carrier-protein] reductase (NADPH) activity"/>
    <property type="evidence" value="ECO:0007669"/>
    <property type="project" value="UniProtKB-EC"/>
</dbReference>
<evidence type="ECO:0000256" key="1">
    <source>
        <dbReference type="ARBA" id="ARBA00006484"/>
    </source>
</evidence>
<evidence type="ECO:0000256" key="2">
    <source>
        <dbReference type="ARBA" id="ARBA00012948"/>
    </source>
</evidence>
<dbReference type="PANTHER" id="PTHR42879">
    <property type="entry name" value="3-OXOACYL-(ACYL-CARRIER-PROTEIN) REDUCTASE"/>
    <property type="match status" value="1"/>
</dbReference>
<dbReference type="InterPro" id="IPR020904">
    <property type="entry name" value="Sc_DH/Rdtase_CS"/>
</dbReference>
<comment type="similarity">
    <text evidence="1">Belongs to the short-chain dehydrogenases/reductases (SDR) family.</text>
</comment>
<dbReference type="CDD" id="cd05233">
    <property type="entry name" value="SDR_c"/>
    <property type="match status" value="1"/>
</dbReference>
<dbReference type="SUPFAM" id="SSF51735">
    <property type="entry name" value="NAD(P)-binding Rossmann-fold domains"/>
    <property type="match status" value="1"/>
</dbReference>
<dbReference type="PRINTS" id="PR00080">
    <property type="entry name" value="SDRFAMILY"/>
</dbReference>
<evidence type="ECO:0000313" key="6">
    <source>
        <dbReference type="Ensembl" id="ENSJHYP00000000787.1"/>
    </source>
</evidence>
<dbReference type="PROSITE" id="PS00061">
    <property type="entry name" value="ADH_SHORT"/>
    <property type="match status" value="1"/>
</dbReference>
<protein>
    <recommendedName>
        <fullName evidence="2">3-oxoacyl-[acyl-carrier-protein] reductase</fullName>
        <ecNumber evidence="2">1.1.1.100</ecNumber>
    </recommendedName>
</protein>
<keyword evidence="5" id="KW-0472">Membrane</keyword>
<dbReference type="InterPro" id="IPR002347">
    <property type="entry name" value="SDR_fam"/>
</dbReference>
<dbReference type="Ensembl" id="ENSJHYT00000001005.1">
    <property type="protein sequence ID" value="ENSJHYP00000000787.1"/>
    <property type="gene ID" value="ENSJHYG00000000728.1"/>
</dbReference>
<dbReference type="InterPro" id="IPR050259">
    <property type="entry name" value="SDR"/>
</dbReference>
<keyword evidence="5" id="KW-1133">Transmembrane helix</keyword>
<dbReference type="EC" id="1.1.1.100" evidence="2"/>
<keyword evidence="3" id="KW-0560">Oxidoreductase</keyword>
<organism evidence="6 7">
    <name type="scientific">Junco hyemalis</name>
    <name type="common">Dark-eyed junco</name>
    <dbReference type="NCBI Taxonomy" id="40217"/>
    <lineage>
        <taxon>Eukaryota</taxon>
        <taxon>Metazoa</taxon>
        <taxon>Chordata</taxon>
        <taxon>Craniata</taxon>
        <taxon>Vertebrata</taxon>
        <taxon>Euteleostomi</taxon>
        <taxon>Archelosauria</taxon>
        <taxon>Archosauria</taxon>
        <taxon>Dinosauria</taxon>
        <taxon>Saurischia</taxon>
        <taxon>Theropoda</taxon>
        <taxon>Coelurosauria</taxon>
        <taxon>Aves</taxon>
        <taxon>Neognathae</taxon>
        <taxon>Neoaves</taxon>
        <taxon>Telluraves</taxon>
        <taxon>Australaves</taxon>
        <taxon>Passeriformes</taxon>
        <taxon>Passerellidae</taxon>
        <taxon>Junco</taxon>
    </lineage>
</organism>
<comment type="catalytic activity">
    <reaction evidence="4">
        <text>a (3R)-hydroxyacyl-[ACP] + NADP(+) = a 3-oxoacyl-[ACP] + NADPH + H(+)</text>
        <dbReference type="Rhea" id="RHEA:17397"/>
        <dbReference type="Rhea" id="RHEA-COMP:9916"/>
        <dbReference type="Rhea" id="RHEA-COMP:9945"/>
        <dbReference type="ChEBI" id="CHEBI:15378"/>
        <dbReference type="ChEBI" id="CHEBI:57783"/>
        <dbReference type="ChEBI" id="CHEBI:58349"/>
        <dbReference type="ChEBI" id="CHEBI:78776"/>
        <dbReference type="ChEBI" id="CHEBI:78827"/>
        <dbReference type="EC" id="1.1.1.100"/>
    </reaction>
</comment>
<name>A0A8C5NI79_JUNHY</name>
<evidence type="ECO:0000256" key="5">
    <source>
        <dbReference type="SAM" id="Phobius"/>
    </source>
</evidence>
<dbReference type="PRINTS" id="PR00081">
    <property type="entry name" value="GDHRDH"/>
</dbReference>
<evidence type="ECO:0000256" key="3">
    <source>
        <dbReference type="ARBA" id="ARBA00023002"/>
    </source>
</evidence>
<dbReference type="FunFam" id="3.40.50.720:FF:000084">
    <property type="entry name" value="Short-chain dehydrogenase reductase"/>
    <property type="match status" value="1"/>
</dbReference>
<dbReference type="PANTHER" id="PTHR42879:SF2">
    <property type="entry name" value="3-OXOACYL-[ACYL-CARRIER-PROTEIN] REDUCTASE FABG"/>
    <property type="match status" value="1"/>
</dbReference>
<reference evidence="6" key="2">
    <citation type="submission" date="2025-09" db="UniProtKB">
        <authorList>
            <consortium name="Ensembl"/>
        </authorList>
    </citation>
    <scope>IDENTIFICATION</scope>
</reference>